<comment type="caution">
    <text evidence="1">The sequence shown here is derived from an EMBL/GenBank/DDBJ whole genome shotgun (WGS) entry which is preliminary data.</text>
</comment>
<dbReference type="AlphaFoldDB" id="A0A0F9EWL4"/>
<dbReference type="EMBL" id="LAZR01025836">
    <property type="protein sequence ID" value="KKL70656.1"/>
    <property type="molecule type" value="Genomic_DNA"/>
</dbReference>
<organism evidence="1">
    <name type="scientific">marine sediment metagenome</name>
    <dbReference type="NCBI Taxonomy" id="412755"/>
    <lineage>
        <taxon>unclassified sequences</taxon>
        <taxon>metagenomes</taxon>
        <taxon>ecological metagenomes</taxon>
    </lineage>
</organism>
<sequence>MSEPIVSTPLLYLGAWLGRLFYGSLKPYRSNLISRPWVNALWVGHNFGISTSSIRGHFYADEVEGACAVRFNWYSYGSSLKHDQLCRGFPGVYPPVIQLLTSHIPSGGRTLYVLVEIGGEEG</sequence>
<proteinExistence type="predicted"/>
<accession>A0A0F9EWL4</accession>
<protein>
    <submittedName>
        <fullName evidence="1">Uncharacterized protein</fullName>
    </submittedName>
</protein>
<name>A0A0F9EWL4_9ZZZZ</name>
<evidence type="ECO:0000313" key="1">
    <source>
        <dbReference type="EMBL" id="KKL70656.1"/>
    </source>
</evidence>
<gene>
    <name evidence="1" type="ORF">LCGC14_2102760</name>
</gene>
<reference evidence="1" key="1">
    <citation type="journal article" date="2015" name="Nature">
        <title>Complex archaea that bridge the gap between prokaryotes and eukaryotes.</title>
        <authorList>
            <person name="Spang A."/>
            <person name="Saw J.H."/>
            <person name="Jorgensen S.L."/>
            <person name="Zaremba-Niedzwiedzka K."/>
            <person name="Martijn J."/>
            <person name="Lind A.E."/>
            <person name="van Eijk R."/>
            <person name="Schleper C."/>
            <person name="Guy L."/>
            <person name="Ettema T.J."/>
        </authorList>
    </citation>
    <scope>NUCLEOTIDE SEQUENCE</scope>
</reference>